<dbReference type="EMBL" id="NMVQ01000047">
    <property type="protein sequence ID" value="OYO16542.1"/>
    <property type="molecule type" value="Genomic_DNA"/>
</dbReference>
<dbReference type="Proteomes" id="UP000216311">
    <property type="component" value="Unassembled WGS sequence"/>
</dbReference>
<comment type="caution">
    <text evidence="2">The sequence shown here is derived from an EMBL/GenBank/DDBJ whole genome shotgun (WGS) entry which is preliminary data.</text>
</comment>
<proteinExistence type="predicted"/>
<keyword evidence="3" id="KW-1185">Reference proteome</keyword>
<evidence type="ECO:0000259" key="1">
    <source>
        <dbReference type="SMART" id="SM00849"/>
    </source>
</evidence>
<protein>
    <submittedName>
        <fullName evidence="2">MBL fold metallo-hydrolase</fullName>
    </submittedName>
</protein>
<dbReference type="SMART" id="SM00849">
    <property type="entry name" value="Lactamase_B"/>
    <property type="match status" value="1"/>
</dbReference>
<name>A0A255GMB9_9ACTN</name>
<dbReference type="SUPFAM" id="SSF56281">
    <property type="entry name" value="Metallo-hydrolase/oxidoreductase"/>
    <property type="match status" value="1"/>
</dbReference>
<dbReference type="AlphaFoldDB" id="A0A255GMB9"/>
<dbReference type="Pfam" id="PF00753">
    <property type="entry name" value="Lactamase_B"/>
    <property type="match status" value="1"/>
</dbReference>
<feature type="domain" description="Metallo-beta-lactamase" evidence="1">
    <location>
        <begin position="27"/>
        <end position="212"/>
    </location>
</feature>
<evidence type="ECO:0000313" key="3">
    <source>
        <dbReference type="Proteomes" id="UP000216311"/>
    </source>
</evidence>
<dbReference type="GO" id="GO:0016787">
    <property type="term" value="F:hydrolase activity"/>
    <property type="evidence" value="ECO:0007669"/>
    <property type="project" value="UniProtKB-KW"/>
</dbReference>
<dbReference type="RefSeq" id="WP_094365429.1">
    <property type="nucleotide sequence ID" value="NZ_NMVQ01000047.1"/>
</dbReference>
<organism evidence="2 3">
    <name type="scientific">Enemella dayhoffiae</name>
    <dbReference type="NCBI Taxonomy" id="2016507"/>
    <lineage>
        <taxon>Bacteria</taxon>
        <taxon>Bacillati</taxon>
        <taxon>Actinomycetota</taxon>
        <taxon>Actinomycetes</taxon>
        <taxon>Propionibacteriales</taxon>
        <taxon>Propionibacteriaceae</taxon>
        <taxon>Enemella</taxon>
    </lineage>
</organism>
<sequence>MTAAEPYWNRVSEHCWAWIQPDGSWFVNNAAIVADGAQLVAVDTLASVPRTRRYRAAIEEKFGHQVRTIITTHHHGDHSYGNFLFPEAAIVGQHRTRRGILAAGEPPGPEGRPSYTPFDFGEIELSPPTICFTDELTVWAGEVPCQVNSVGEVAHTADDSYVHLADEGVLITGDLIFSGGTPFVLMGSLSGLERCLVEQLRPLGASVLVPGHGPVGGPELIEDVLEHLRWLQRLAADGRRRGLSPLETARSADLGRFAGWTDTERIVGNLHRAYAEADGLPAGEPLDYGAIIREMVQLRGGRRIEVCL</sequence>
<dbReference type="CDD" id="cd16282">
    <property type="entry name" value="metallo-hydrolase-like_MBL-fold"/>
    <property type="match status" value="1"/>
</dbReference>
<dbReference type="InterPro" id="IPR050855">
    <property type="entry name" value="NDM-1-like"/>
</dbReference>
<dbReference type="InterPro" id="IPR036866">
    <property type="entry name" value="RibonucZ/Hydroxyglut_hydro"/>
</dbReference>
<dbReference type="OrthoDB" id="2273115at2"/>
<dbReference type="PANTHER" id="PTHR42951">
    <property type="entry name" value="METALLO-BETA-LACTAMASE DOMAIN-CONTAINING"/>
    <property type="match status" value="1"/>
</dbReference>
<keyword evidence="2" id="KW-0378">Hydrolase</keyword>
<gene>
    <name evidence="2" type="ORF">CGZ93_17400</name>
</gene>
<dbReference type="Gene3D" id="3.60.15.10">
    <property type="entry name" value="Ribonuclease Z/Hydroxyacylglutathione hydrolase-like"/>
    <property type="match status" value="1"/>
</dbReference>
<evidence type="ECO:0000313" key="2">
    <source>
        <dbReference type="EMBL" id="OYO16542.1"/>
    </source>
</evidence>
<dbReference type="PANTHER" id="PTHR42951:SF4">
    <property type="entry name" value="ACYL-COENZYME A THIOESTERASE MBLAC2"/>
    <property type="match status" value="1"/>
</dbReference>
<accession>A0A255GMB9</accession>
<reference evidence="2 3" key="1">
    <citation type="submission" date="2017-07" db="EMBL/GenBank/DDBJ databases">
        <title>Draft whole genome sequences of clinical Proprionibacteriaceae strains.</title>
        <authorList>
            <person name="Bernier A.-M."/>
            <person name="Bernard K."/>
            <person name="Domingo M.-C."/>
        </authorList>
    </citation>
    <scope>NUCLEOTIDE SEQUENCE [LARGE SCALE GENOMIC DNA]</scope>
    <source>
        <strain evidence="2 3">NML 130396</strain>
    </source>
</reference>
<dbReference type="InterPro" id="IPR001279">
    <property type="entry name" value="Metallo-B-lactamas"/>
</dbReference>